<gene>
    <name evidence="10" type="ORF">FE257_010123</name>
</gene>
<feature type="domain" description="Zn(2)-C6 fungal-type" evidence="9">
    <location>
        <begin position="31"/>
        <end position="60"/>
    </location>
</feature>
<keyword evidence="11" id="KW-1185">Reference proteome</keyword>
<dbReference type="GO" id="GO:0005634">
    <property type="term" value="C:nucleus"/>
    <property type="evidence" value="ECO:0007669"/>
    <property type="project" value="UniProtKB-SubCell"/>
</dbReference>
<dbReference type="InterPro" id="IPR051711">
    <property type="entry name" value="Stress_Response_Reg"/>
</dbReference>
<comment type="subcellular location">
    <subcellularLocation>
        <location evidence="1">Nucleus</location>
    </subcellularLocation>
</comment>
<dbReference type="GO" id="GO:0000981">
    <property type="term" value="F:DNA-binding transcription factor activity, RNA polymerase II-specific"/>
    <property type="evidence" value="ECO:0007669"/>
    <property type="project" value="InterPro"/>
</dbReference>
<evidence type="ECO:0000313" key="11">
    <source>
        <dbReference type="Proteomes" id="UP001194746"/>
    </source>
</evidence>
<dbReference type="InterPro" id="IPR036864">
    <property type="entry name" value="Zn2-C6_fun-type_DNA-bd_sf"/>
</dbReference>
<dbReference type="InterPro" id="IPR001138">
    <property type="entry name" value="Zn2Cys6_DnaBD"/>
</dbReference>
<dbReference type="Pfam" id="PF04082">
    <property type="entry name" value="Fungal_trans"/>
    <property type="match status" value="1"/>
</dbReference>
<dbReference type="GO" id="GO:0045944">
    <property type="term" value="P:positive regulation of transcription by RNA polymerase II"/>
    <property type="evidence" value="ECO:0007669"/>
    <property type="project" value="TreeGrafter"/>
</dbReference>
<reference evidence="10" key="2">
    <citation type="submission" date="2020-02" db="EMBL/GenBank/DDBJ databases">
        <authorList>
            <person name="Gilchrist C.L.M."/>
            <person name="Chooi Y.-H."/>
        </authorList>
    </citation>
    <scope>NUCLEOTIDE SEQUENCE</scope>
    <source>
        <strain evidence="10">MST-FP2251</strain>
    </source>
</reference>
<dbReference type="SMART" id="SM00906">
    <property type="entry name" value="Fungal_trans"/>
    <property type="match status" value="1"/>
</dbReference>
<feature type="region of interest" description="Disordered" evidence="8">
    <location>
        <begin position="9"/>
        <end position="30"/>
    </location>
</feature>
<evidence type="ECO:0000256" key="8">
    <source>
        <dbReference type="SAM" id="MobiDB-lite"/>
    </source>
</evidence>
<reference evidence="10" key="1">
    <citation type="journal article" date="2019" name="Beilstein J. Org. Chem.">
        <title>Nanangenines: drimane sesquiterpenoids as the dominant metabolite cohort of a novel Australian fungus, Aspergillus nanangensis.</title>
        <authorList>
            <person name="Lacey H.J."/>
            <person name="Gilchrist C.L.M."/>
            <person name="Crombie A."/>
            <person name="Kalaitzis J.A."/>
            <person name="Vuong D."/>
            <person name="Rutledge P.J."/>
            <person name="Turner P."/>
            <person name="Pitt J.I."/>
            <person name="Lacey E."/>
            <person name="Chooi Y.H."/>
            <person name="Piggott A.M."/>
        </authorList>
    </citation>
    <scope>NUCLEOTIDE SEQUENCE</scope>
    <source>
        <strain evidence="10">MST-FP2251</strain>
    </source>
</reference>
<dbReference type="InterPro" id="IPR007219">
    <property type="entry name" value="XnlR_reg_dom"/>
</dbReference>
<dbReference type="GO" id="GO:0006351">
    <property type="term" value="P:DNA-templated transcription"/>
    <property type="evidence" value="ECO:0007669"/>
    <property type="project" value="InterPro"/>
</dbReference>
<dbReference type="CDD" id="cd12148">
    <property type="entry name" value="fungal_TF_MHR"/>
    <property type="match status" value="1"/>
</dbReference>
<dbReference type="SMART" id="SM00066">
    <property type="entry name" value="GAL4"/>
    <property type="match status" value="1"/>
</dbReference>
<proteinExistence type="predicted"/>
<evidence type="ECO:0000256" key="6">
    <source>
        <dbReference type="ARBA" id="ARBA00023163"/>
    </source>
</evidence>
<evidence type="ECO:0000256" key="4">
    <source>
        <dbReference type="ARBA" id="ARBA00023015"/>
    </source>
</evidence>
<evidence type="ECO:0000259" key="9">
    <source>
        <dbReference type="PROSITE" id="PS50048"/>
    </source>
</evidence>
<name>A0AAD4GSF5_ASPNN</name>
<keyword evidence="5" id="KW-0238">DNA-binding</keyword>
<accession>A0AAD4GSF5</accession>
<dbReference type="SUPFAM" id="SSF57701">
    <property type="entry name" value="Zn2/Cys6 DNA-binding domain"/>
    <property type="match status" value="1"/>
</dbReference>
<evidence type="ECO:0000256" key="5">
    <source>
        <dbReference type="ARBA" id="ARBA00023125"/>
    </source>
</evidence>
<dbReference type="PANTHER" id="PTHR47540">
    <property type="entry name" value="THIAMINE REPRESSIBLE GENES REGULATORY PROTEIN THI5"/>
    <property type="match status" value="1"/>
</dbReference>
<keyword evidence="3" id="KW-0862">Zinc</keyword>
<dbReference type="GO" id="GO:0043565">
    <property type="term" value="F:sequence-specific DNA binding"/>
    <property type="evidence" value="ECO:0007669"/>
    <property type="project" value="TreeGrafter"/>
</dbReference>
<dbReference type="PROSITE" id="PS50048">
    <property type="entry name" value="ZN2_CY6_FUNGAL_2"/>
    <property type="match status" value="1"/>
</dbReference>
<keyword evidence="7" id="KW-0539">Nucleus</keyword>
<sequence length="747" mass="84169">MANQIRFALTTASDSPNNHQRQDNEPSKGFACDPCRRRKIKCGKNHPCSQCLSSFHDCTYSEPVRKKRKTVSEAKIEFLEGRLKAIEGSSRSAIGPEAATDLCTPGDSSVGLRTPKQSTDEAAAVNTRGMPLAAKPCARIYQFAEKGDLEFQGYSADRTFIQGFKHELGDWAFDSPHKRVPTSITVSGLFDTSRRPVDIILPPRDIANKLVEAALDAQILFSIIHRPSFNNLVTLIYSLDKSNYGTQEWRFLALFYAVLAYGSLFVDLGEDEHDVLSQGAHYYEKSIRLQDFADCRDLVSLQAIIFKILFVLATTRVFTCYTYISAALSVALRMGLHRSFTNHQDLISREIGKRVFWALWILGNDIASGCGLPKLLSHEDIDQDVPIEVNDIYIEQGKIMQQPEGEFRPVAVANVYRKLHIIFQGVTKHIYSEKRFSTFQQDSVVSYSISMDTFKRIEEDLRQWGRETPDYCAMAKDVESPQLLTVQFSLCISYAHAQLYLYRPFLRHFMMSAGDSNPPDKLNPSWLATICIQACENIIMLCDDMYRQGLLGGGNWLVSRALFSSTLTLFYVMLTSNDTHQTRAISRCLALGRKVGDRLSKRSVPGQRWKVMITIMIATLPSSSRHVQERLLELENKIPDLTLYRAEQRNPDYSYSASLWKQALNLLGSDSSAADQLKWLAPHLLEAIGHERPQQVAHVAILEASDLEGCDLSDGGVNNTYSNDMPLESAGIDFGNIDEFLDLQNWL</sequence>
<evidence type="ECO:0000256" key="2">
    <source>
        <dbReference type="ARBA" id="ARBA00022723"/>
    </source>
</evidence>
<evidence type="ECO:0000313" key="10">
    <source>
        <dbReference type="EMBL" id="KAF9887545.1"/>
    </source>
</evidence>
<dbReference type="GO" id="GO:0008270">
    <property type="term" value="F:zinc ion binding"/>
    <property type="evidence" value="ECO:0007669"/>
    <property type="project" value="InterPro"/>
</dbReference>
<dbReference type="AlphaFoldDB" id="A0AAD4GSF5"/>
<dbReference type="CDD" id="cd00067">
    <property type="entry name" value="GAL4"/>
    <property type="match status" value="1"/>
</dbReference>
<dbReference type="PANTHER" id="PTHR47540:SF1">
    <property type="entry name" value="ACTIVATOR OF STRESS GENES 1-RELATED"/>
    <property type="match status" value="1"/>
</dbReference>
<feature type="compositionally biased region" description="Polar residues" evidence="8">
    <location>
        <begin position="10"/>
        <end position="19"/>
    </location>
</feature>
<evidence type="ECO:0000256" key="7">
    <source>
        <dbReference type="ARBA" id="ARBA00023242"/>
    </source>
</evidence>
<evidence type="ECO:0000256" key="1">
    <source>
        <dbReference type="ARBA" id="ARBA00004123"/>
    </source>
</evidence>
<dbReference type="Gene3D" id="4.10.240.10">
    <property type="entry name" value="Zn(2)-C6 fungal-type DNA-binding domain"/>
    <property type="match status" value="1"/>
</dbReference>
<keyword evidence="4" id="KW-0805">Transcription regulation</keyword>
<keyword evidence="2" id="KW-0479">Metal-binding</keyword>
<dbReference type="Pfam" id="PF00172">
    <property type="entry name" value="Zn_clus"/>
    <property type="match status" value="1"/>
</dbReference>
<organism evidence="10 11">
    <name type="scientific">Aspergillus nanangensis</name>
    <dbReference type="NCBI Taxonomy" id="2582783"/>
    <lineage>
        <taxon>Eukaryota</taxon>
        <taxon>Fungi</taxon>
        <taxon>Dikarya</taxon>
        <taxon>Ascomycota</taxon>
        <taxon>Pezizomycotina</taxon>
        <taxon>Eurotiomycetes</taxon>
        <taxon>Eurotiomycetidae</taxon>
        <taxon>Eurotiales</taxon>
        <taxon>Aspergillaceae</taxon>
        <taxon>Aspergillus</taxon>
        <taxon>Aspergillus subgen. Circumdati</taxon>
    </lineage>
</organism>
<comment type="caution">
    <text evidence="10">The sequence shown here is derived from an EMBL/GenBank/DDBJ whole genome shotgun (WGS) entry which is preliminary data.</text>
</comment>
<protein>
    <recommendedName>
        <fullName evidence="9">Zn(2)-C6 fungal-type domain-containing protein</fullName>
    </recommendedName>
</protein>
<dbReference type="EMBL" id="VCAU01000060">
    <property type="protein sequence ID" value="KAF9887545.1"/>
    <property type="molecule type" value="Genomic_DNA"/>
</dbReference>
<dbReference type="Proteomes" id="UP001194746">
    <property type="component" value="Unassembled WGS sequence"/>
</dbReference>
<keyword evidence="6" id="KW-0804">Transcription</keyword>
<dbReference type="PROSITE" id="PS00463">
    <property type="entry name" value="ZN2_CY6_FUNGAL_1"/>
    <property type="match status" value="1"/>
</dbReference>
<evidence type="ECO:0000256" key="3">
    <source>
        <dbReference type="ARBA" id="ARBA00022833"/>
    </source>
</evidence>